<dbReference type="InterPro" id="IPR035999">
    <property type="entry name" value="Sec7_dom_sf"/>
</dbReference>
<dbReference type="Gene3D" id="2.30.29.30">
    <property type="entry name" value="Pleckstrin-homology domain (PH domain)/Phosphotyrosine-binding domain (PTB)"/>
    <property type="match status" value="1"/>
</dbReference>
<dbReference type="SUPFAM" id="SSF48425">
    <property type="entry name" value="Sec7 domain"/>
    <property type="match status" value="1"/>
</dbReference>
<dbReference type="eggNOG" id="KOG0931">
    <property type="taxonomic scope" value="Eukaryota"/>
</dbReference>
<dbReference type="FunFam" id="1.10.1000.11:FF:000002">
    <property type="entry name" value="Cytohesin 1"/>
    <property type="match status" value="1"/>
</dbReference>
<dbReference type="SMART" id="SM00222">
    <property type="entry name" value="Sec7"/>
    <property type="match status" value="1"/>
</dbReference>
<dbReference type="OrthoDB" id="430364at2759"/>
<organism evidence="5">
    <name type="scientific">Salpingoeca rosetta (strain ATCC 50818 / BSB-021)</name>
    <dbReference type="NCBI Taxonomy" id="946362"/>
    <lineage>
        <taxon>Eukaryota</taxon>
        <taxon>Choanoflagellata</taxon>
        <taxon>Craspedida</taxon>
        <taxon>Salpingoecidae</taxon>
        <taxon>Salpingoeca</taxon>
    </lineage>
</organism>
<sequence length="906" mass="99504">MASLLGFAHKQGQNRRSWRRRYFVISPLSSTSSMLSYFTTEGEARIGAPTSRKGCMVLGKGTRVLEEHECRVNWPSSTFVSGSGLGIQTQHRTLYLHCKSPLEAKDWKNLLRARIQQHTDVVAEKNRRASQLSTSQLSEFSDDGDDEGGSHDTRLKTVVLRKKKHGDLAVLCKQLAVRNATLNDQVYELEGQVQRTEEENSCLHRFSAYLRTVLLQHGVGLESLLPFDAFVKDPSLYSTSGDDDEQWGFDSEDDDDNDTTTANSTTTTITSSSATASTLAGGSGRDEELRRRDVAAAVIQRWYRGCVVNRHFTKVKATANERGRRRTLDRQRLNAKVHPRHGDIHARPRLPTTSLASRELWEEAVGGSNSGSTAASPHLRSVGHPSVSSMGAGLSTGGVRRTASMARRPSYGGRRLTAAMMRRLPRQEERHEEADEDAAVAAAKKQKQQQMQADEAKPSATTTTKTTKTTKTATAAGARGSGASGANKAARKSVEISFSPPAEDASTTTAAPTAGNGSMADQEYFHIGGADEHAASATTAVDVDADTAAGTSSKTATIKSLSAVSEPVSADAEATELELARLAMYRFNKNPSKGIHDLMMCGLVVDDPQEIMSFLCQEPGISRAKLGEFLGSDEDRSKACLQAYANTFDFTNAAIDVCLRLFLLAFRIPGEAQKIERVMAAFAHRYHSCNPTCFCHEDTAFILAFSIMMLHTDLHNPSNVRKMTLNEFVRNNRGIDDGGDVPRDVLEGIYSRIQAEEFQCCVDHTNKVEDLEQRLTGHVPASIVTETRQFVRTADASELYRSKKDSAKKGAAVKRVITLLIFNDMVLVASQARSSRRYHIRKAFDLFTSSLHRETEHGPETYILHNKESGSSIRFAPDDHSVISAIHDATRLCARVKTFSWADSSC</sequence>
<dbReference type="Gene3D" id="1.10.1000.11">
    <property type="entry name" value="Arf Nucleotide-binding Site Opener,domain 2"/>
    <property type="match status" value="1"/>
</dbReference>
<dbReference type="CDD" id="cd00171">
    <property type="entry name" value="Sec7"/>
    <property type="match status" value="1"/>
</dbReference>
<gene>
    <name evidence="4" type="ORF">PTSG_06950</name>
</gene>
<feature type="region of interest" description="Disordered" evidence="1">
    <location>
        <begin position="366"/>
        <end position="520"/>
    </location>
</feature>
<evidence type="ECO:0000256" key="1">
    <source>
        <dbReference type="SAM" id="MobiDB-lite"/>
    </source>
</evidence>
<reference evidence="4" key="1">
    <citation type="submission" date="2009-08" db="EMBL/GenBank/DDBJ databases">
        <title>Annotation of Salpingoeca rosetta.</title>
        <authorList>
            <consortium name="The Broad Institute Genome Sequencing Platform"/>
            <person name="Russ C."/>
            <person name="Cuomo C."/>
            <person name="Burger G."/>
            <person name="Gray M.W."/>
            <person name="Holland P.W.H."/>
            <person name="King N."/>
            <person name="Lang F.B.F."/>
            <person name="Roger A.J."/>
            <person name="Ruiz-Trillo I."/>
            <person name="Young S.K."/>
            <person name="Zeng Q."/>
            <person name="Gargeya S."/>
            <person name="Alvarado L."/>
            <person name="Berlin A."/>
            <person name="Chapman S.B."/>
            <person name="Chen Z."/>
            <person name="Freedman E."/>
            <person name="Gellesch M."/>
            <person name="Goldberg J."/>
            <person name="Griggs A."/>
            <person name="Gujja S."/>
            <person name="Heilman E."/>
            <person name="Heiman D."/>
            <person name="Howarth C."/>
            <person name="Mehta T."/>
            <person name="Neiman D."/>
            <person name="Pearson M."/>
            <person name="Roberts A."/>
            <person name="Saif S."/>
            <person name="Shea T."/>
            <person name="Shenoy N."/>
            <person name="Sisk P."/>
            <person name="Stolte C."/>
            <person name="Sykes S."/>
            <person name="White J."/>
            <person name="Yandava C."/>
            <person name="Haas B."/>
            <person name="Nusbaum C."/>
            <person name="Birren B."/>
        </authorList>
    </citation>
    <scope>NUCLEOTIDE SEQUENCE [LARGE SCALE GENOMIC DNA]</scope>
    <source>
        <strain evidence="4">ATCC 50818</strain>
    </source>
</reference>
<feature type="domain" description="PH" evidence="2">
    <location>
        <begin position="1"/>
        <end position="116"/>
    </location>
</feature>
<dbReference type="Pfam" id="PF00169">
    <property type="entry name" value="PH"/>
    <property type="match status" value="1"/>
</dbReference>
<dbReference type="InterPro" id="IPR001849">
    <property type="entry name" value="PH_domain"/>
</dbReference>
<dbReference type="InParanoid" id="F2UF98"/>
<dbReference type="Proteomes" id="UP000007799">
    <property type="component" value="Unassembled WGS sequence"/>
</dbReference>
<dbReference type="KEGG" id="sre:PTSG_06950"/>
<dbReference type="PANTHER" id="PTHR10663:SF402">
    <property type="entry name" value="MIP16918P"/>
    <property type="match status" value="1"/>
</dbReference>
<dbReference type="SUPFAM" id="SSF50729">
    <property type="entry name" value="PH domain-like"/>
    <property type="match status" value="1"/>
</dbReference>
<dbReference type="OMA" id="CHEDTAF"/>
<proteinExistence type="predicted"/>
<dbReference type="SMART" id="SM00233">
    <property type="entry name" value="PH"/>
    <property type="match status" value="1"/>
</dbReference>
<dbReference type="InterPro" id="IPR000904">
    <property type="entry name" value="Sec7_dom"/>
</dbReference>
<dbReference type="CDD" id="cd23767">
    <property type="entry name" value="IQCD"/>
    <property type="match status" value="1"/>
</dbReference>
<dbReference type="InterPro" id="IPR023394">
    <property type="entry name" value="Sec7_C_sf"/>
</dbReference>
<feature type="compositionally biased region" description="Acidic residues" evidence="1">
    <location>
        <begin position="241"/>
        <end position="258"/>
    </location>
</feature>
<evidence type="ECO:0000313" key="4">
    <source>
        <dbReference type="EMBL" id="EGD75298.1"/>
    </source>
</evidence>
<name>F2UF98_SALR5</name>
<feature type="region of interest" description="Disordered" evidence="1">
    <location>
        <begin position="239"/>
        <end position="289"/>
    </location>
</feature>
<dbReference type="Gene3D" id="1.10.220.20">
    <property type="match status" value="1"/>
</dbReference>
<evidence type="ECO:0000259" key="3">
    <source>
        <dbReference type="PROSITE" id="PS50190"/>
    </source>
</evidence>
<dbReference type="GO" id="GO:0032012">
    <property type="term" value="P:regulation of ARF protein signal transduction"/>
    <property type="evidence" value="ECO:0007669"/>
    <property type="project" value="InterPro"/>
</dbReference>
<evidence type="ECO:0000313" key="5">
    <source>
        <dbReference type="Proteomes" id="UP000007799"/>
    </source>
</evidence>
<feature type="compositionally biased region" description="Low complexity" evidence="1">
    <location>
        <begin position="439"/>
        <end position="478"/>
    </location>
</feature>
<feature type="region of interest" description="Disordered" evidence="1">
    <location>
        <begin position="122"/>
        <end position="151"/>
    </location>
</feature>
<dbReference type="GeneID" id="16072911"/>
<feature type="domain" description="SEC7" evidence="3">
    <location>
        <begin position="586"/>
        <end position="756"/>
    </location>
</feature>
<accession>F2UF98</accession>
<dbReference type="PANTHER" id="PTHR10663">
    <property type="entry name" value="GUANYL-NUCLEOTIDE EXCHANGE FACTOR"/>
    <property type="match status" value="1"/>
</dbReference>
<dbReference type="GO" id="GO:0005085">
    <property type="term" value="F:guanyl-nucleotide exchange factor activity"/>
    <property type="evidence" value="ECO:0007669"/>
    <property type="project" value="InterPro"/>
</dbReference>
<feature type="compositionally biased region" description="Low complexity" evidence="1">
    <location>
        <begin position="259"/>
        <end position="278"/>
    </location>
</feature>
<evidence type="ECO:0000259" key="2">
    <source>
        <dbReference type="PROSITE" id="PS50003"/>
    </source>
</evidence>
<dbReference type="AlphaFoldDB" id="F2UF98"/>
<protein>
    <submittedName>
        <fullName evidence="4">Cytohesin 2</fullName>
    </submittedName>
</protein>
<dbReference type="EMBL" id="GL832971">
    <property type="protein sequence ID" value="EGD75298.1"/>
    <property type="molecule type" value="Genomic_DNA"/>
</dbReference>
<dbReference type="InterPro" id="IPR011993">
    <property type="entry name" value="PH-like_dom_sf"/>
</dbReference>
<keyword evidence="5" id="KW-1185">Reference proteome</keyword>
<dbReference type="RefSeq" id="XP_004992351.1">
    <property type="nucleotide sequence ID" value="XM_004992294.1"/>
</dbReference>
<dbReference type="Pfam" id="PF01369">
    <property type="entry name" value="Sec7"/>
    <property type="match status" value="1"/>
</dbReference>
<dbReference type="PROSITE" id="PS50003">
    <property type="entry name" value="PH_DOMAIN"/>
    <property type="match status" value="1"/>
</dbReference>
<dbReference type="PROSITE" id="PS50190">
    <property type="entry name" value="SEC7"/>
    <property type="match status" value="1"/>
</dbReference>